<evidence type="ECO:0000313" key="4">
    <source>
        <dbReference type="EMBL" id="PXV91480.1"/>
    </source>
</evidence>
<comment type="similarity">
    <text evidence="1 2">Belongs to the dTDP-4-dehydrorhamnose reductase family.</text>
</comment>
<dbReference type="Pfam" id="PF04321">
    <property type="entry name" value="RmlD_sub_bind"/>
    <property type="match status" value="1"/>
</dbReference>
<dbReference type="AlphaFoldDB" id="A0A318ETF3"/>
<dbReference type="InterPro" id="IPR005913">
    <property type="entry name" value="dTDP_dehydrorham_reduct"/>
</dbReference>
<keyword evidence="2" id="KW-0521">NADP</keyword>
<dbReference type="Gene3D" id="3.40.50.720">
    <property type="entry name" value="NAD(P)-binding Rossmann-like Domain"/>
    <property type="match status" value="1"/>
</dbReference>
<dbReference type="InterPro" id="IPR029903">
    <property type="entry name" value="RmlD-like-bd"/>
</dbReference>
<keyword evidence="2" id="KW-0560">Oxidoreductase</keyword>
<dbReference type="InterPro" id="IPR036291">
    <property type="entry name" value="NAD(P)-bd_dom_sf"/>
</dbReference>
<dbReference type="RefSeq" id="WP_110290715.1">
    <property type="nucleotide sequence ID" value="NZ_QICS01000003.1"/>
</dbReference>
<name>A0A318ETF3_9FIRM</name>
<organism evidence="4 5">
    <name type="scientific">Lachnotalea glycerini</name>
    <dbReference type="NCBI Taxonomy" id="1763509"/>
    <lineage>
        <taxon>Bacteria</taxon>
        <taxon>Bacillati</taxon>
        <taxon>Bacillota</taxon>
        <taxon>Clostridia</taxon>
        <taxon>Lachnospirales</taxon>
        <taxon>Lachnospiraceae</taxon>
        <taxon>Lachnotalea</taxon>
    </lineage>
</organism>
<dbReference type="CDD" id="cd05254">
    <property type="entry name" value="dTDP_HR_like_SDR_e"/>
    <property type="match status" value="1"/>
</dbReference>
<dbReference type="NCBIfam" id="TIGR01214">
    <property type="entry name" value="rmlD"/>
    <property type="match status" value="1"/>
</dbReference>
<dbReference type="PANTHER" id="PTHR10491:SF4">
    <property type="entry name" value="METHIONINE ADENOSYLTRANSFERASE 2 SUBUNIT BETA"/>
    <property type="match status" value="1"/>
</dbReference>
<feature type="domain" description="RmlD-like substrate binding" evidence="3">
    <location>
        <begin position="3"/>
        <end position="278"/>
    </location>
</feature>
<comment type="pathway">
    <text evidence="2">Carbohydrate biosynthesis; dTDP-L-rhamnose biosynthesis.</text>
</comment>
<dbReference type="SUPFAM" id="SSF51735">
    <property type="entry name" value="NAD(P)-binding Rossmann-fold domains"/>
    <property type="match status" value="1"/>
</dbReference>
<dbReference type="Gene3D" id="3.90.25.10">
    <property type="entry name" value="UDP-galactose 4-epimerase, domain 1"/>
    <property type="match status" value="1"/>
</dbReference>
<dbReference type="GO" id="GO:0019305">
    <property type="term" value="P:dTDP-rhamnose biosynthetic process"/>
    <property type="evidence" value="ECO:0007669"/>
    <property type="project" value="UniProtKB-UniPathway"/>
</dbReference>
<dbReference type="Proteomes" id="UP000247523">
    <property type="component" value="Unassembled WGS sequence"/>
</dbReference>
<dbReference type="EC" id="1.1.1.133" evidence="2"/>
<proteinExistence type="inferred from homology"/>
<evidence type="ECO:0000256" key="1">
    <source>
        <dbReference type="ARBA" id="ARBA00010944"/>
    </source>
</evidence>
<comment type="function">
    <text evidence="2">Catalyzes the reduction of dTDP-6-deoxy-L-lyxo-4-hexulose to yield dTDP-L-rhamnose.</text>
</comment>
<evidence type="ECO:0000259" key="3">
    <source>
        <dbReference type="Pfam" id="PF04321"/>
    </source>
</evidence>
<gene>
    <name evidence="4" type="ORF">C8E03_10336</name>
</gene>
<dbReference type="GO" id="GO:0005829">
    <property type="term" value="C:cytosol"/>
    <property type="evidence" value="ECO:0007669"/>
    <property type="project" value="TreeGrafter"/>
</dbReference>
<dbReference type="PANTHER" id="PTHR10491">
    <property type="entry name" value="DTDP-4-DEHYDRORHAMNOSE REDUCTASE"/>
    <property type="match status" value="1"/>
</dbReference>
<evidence type="ECO:0000256" key="2">
    <source>
        <dbReference type="RuleBase" id="RU364082"/>
    </source>
</evidence>
<reference evidence="4 5" key="1">
    <citation type="submission" date="2018-05" db="EMBL/GenBank/DDBJ databases">
        <title>Genomic Encyclopedia of Type Strains, Phase IV (KMG-IV): sequencing the most valuable type-strain genomes for metagenomic binning, comparative biology and taxonomic classification.</title>
        <authorList>
            <person name="Goeker M."/>
        </authorList>
    </citation>
    <scope>NUCLEOTIDE SEQUENCE [LARGE SCALE GENOMIC DNA]</scope>
    <source>
        <strain evidence="4 5">DSM 28816</strain>
    </source>
</reference>
<protein>
    <recommendedName>
        <fullName evidence="2">dTDP-4-dehydrorhamnose reductase</fullName>
        <ecNumber evidence="2">1.1.1.133</ecNumber>
    </recommendedName>
</protein>
<dbReference type="EMBL" id="QICS01000003">
    <property type="protein sequence ID" value="PXV91480.1"/>
    <property type="molecule type" value="Genomic_DNA"/>
</dbReference>
<comment type="caution">
    <text evidence="4">The sequence shown here is derived from an EMBL/GenBank/DDBJ whole genome shotgun (WGS) entry which is preliminary data.</text>
</comment>
<dbReference type="GO" id="GO:0008831">
    <property type="term" value="F:dTDP-4-dehydrorhamnose reductase activity"/>
    <property type="evidence" value="ECO:0007669"/>
    <property type="project" value="UniProtKB-EC"/>
</dbReference>
<dbReference type="FunFam" id="3.40.50.720:FF:000159">
    <property type="entry name" value="dTDP-4-dehydrorhamnose reductase"/>
    <property type="match status" value="1"/>
</dbReference>
<sequence length="279" mass="30948">MKKLLVTGCNGQLGKAINKQYENTEYVLVNTDVSELDITNVDAVVTMMKEVKPYAIINCAAHTGVDACETEQENAYRINAIGPRNLSIAATAVGAKMVHISTDYVFKGNAAKPYVEFDAVNPQGMYGRTKLAGENFVQAFAKDYFIIRTAWLYGDGKNFVKTMLRMAETNDKVRVVRDQFGTPTSAAELAKMIAYLVPSENYGLFHGTCEGACNWADFAKEIFKLAGKSTQVEAITTAEYKTAAVRPAYSVLENYMLKLTTDFTFASWEEALKEYMETL</sequence>
<evidence type="ECO:0000313" key="5">
    <source>
        <dbReference type="Proteomes" id="UP000247523"/>
    </source>
</evidence>
<dbReference type="UniPathway" id="UPA00124"/>
<accession>A0A318ETF3</accession>